<dbReference type="HOGENOM" id="CLU_1637028_0_0_1"/>
<reference evidence="2" key="3">
    <citation type="submission" date="2015-06" db="UniProtKB">
        <authorList>
            <consortium name="EnsemblMetazoa"/>
        </authorList>
    </citation>
    <scope>IDENTIFICATION</scope>
</reference>
<proteinExistence type="predicted"/>
<accession>R7UR00</accession>
<reference evidence="3" key="1">
    <citation type="submission" date="2012-12" db="EMBL/GenBank/DDBJ databases">
        <authorList>
            <person name="Hellsten U."/>
            <person name="Grimwood J."/>
            <person name="Chapman J.A."/>
            <person name="Shapiro H."/>
            <person name="Aerts A."/>
            <person name="Otillar R.P."/>
            <person name="Terry A.Y."/>
            <person name="Boore J.L."/>
            <person name="Simakov O."/>
            <person name="Marletaz F."/>
            <person name="Cho S.-J."/>
            <person name="Edsinger-Gonzales E."/>
            <person name="Havlak P."/>
            <person name="Kuo D.-H."/>
            <person name="Larsson T."/>
            <person name="Lv J."/>
            <person name="Arendt D."/>
            <person name="Savage R."/>
            <person name="Osoegawa K."/>
            <person name="de Jong P."/>
            <person name="Lindberg D.R."/>
            <person name="Seaver E.C."/>
            <person name="Weisblat D.A."/>
            <person name="Putnam N.H."/>
            <person name="Grigoriev I.V."/>
            <person name="Rokhsar D.S."/>
        </authorList>
    </citation>
    <scope>NUCLEOTIDE SEQUENCE</scope>
    <source>
        <strain evidence="3">I ESC-2004</strain>
    </source>
</reference>
<dbReference type="EMBL" id="KB299000">
    <property type="protein sequence ID" value="ELU08538.1"/>
    <property type="molecule type" value="Genomic_DNA"/>
</dbReference>
<dbReference type="EMBL" id="AMQN01006720">
    <property type="status" value="NOT_ANNOTATED_CDS"/>
    <property type="molecule type" value="Genomic_DNA"/>
</dbReference>
<keyword evidence="3" id="KW-1185">Reference proteome</keyword>
<dbReference type="AlphaFoldDB" id="R7UR00"/>
<evidence type="ECO:0000313" key="2">
    <source>
        <dbReference type="EnsemblMetazoa" id="CapteP204792"/>
    </source>
</evidence>
<evidence type="ECO:0000313" key="3">
    <source>
        <dbReference type="Proteomes" id="UP000014760"/>
    </source>
</evidence>
<name>R7UR00_CAPTE</name>
<organism evidence="1">
    <name type="scientific">Capitella teleta</name>
    <name type="common">Polychaete worm</name>
    <dbReference type="NCBI Taxonomy" id="283909"/>
    <lineage>
        <taxon>Eukaryota</taxon>
        <taxon>Metazoa</taxon>
        <taxon>Spiralia</taxon>
        <taxon>Lophotrochozoa</taxon>
        <taxon>Annelida</taxon>
        <taxon>Polychaeta</taxon>
        <taxon>Sedentaria</taxon>
        <taxon>Scolecida</taxon>
        <taxon>Capitellidae</taxon>
        <taxon>Capitella</taxon>
    </lineage>
</organism>
<sequence>MRCGTCCTCSPRLSTIHRSLVHFRRSKRCSWATRLRCHMISSTTICTLLCLKHYKMSESYFLEDAASLATTPQSAASTDGTQHAREWRCLWASVKAACLSSALAFACLGILCTSGDNSRSSLTPLVEIKCGRNQLSEYVIPLDRQFPRDKLNRGKLLGERRG</sequence>
<gene>
    <name evidence="1" type="ORF">CAPTEDRAFT_204792</name>
</gene>
<reference evidence="1 3" key="2">
    <citation type="journal article" date="2013" name="Nature">
        <title>Insights into bilaterian evolution from three spiralian genomes.</title>
        <authorList>
            <person name="Simakov O."/>
            <person name="Marletaz F."/>
            <person name="Cho S.J."/>
            <person name="Edsinger-Gonzales E."/>
            <person name="Havlak P."/>
            <person name="Hellsten U."/>
            <person name="Kuo D.H."/>
            <person name="Larsson T."/>
            <person name="Lv J."/>
            <person name="Arendt D."/>
            <person name="Savage R."/>
            <person name="Osoegawa K."/>
            <person name="de Jong P."/>
            <person name="Grimwood J."/>
            <person name="Chapman J.A."/>
            <person name="Shapiro H."/>
            <person name="Aerts A."/>
            <person name="Otillar R.P."/>
            <person name="Terry A.Y."/>
            <person name="Boore J.L."/>
            <person name="Grigoriev I.V."/>
            <person name="Lindberg D.R."/>
            <person name="Seaver E.C."/>
            <person name="Weisblat D.A."/>
            <person name="Putnam N.H."/>
            <person name="Rokhsar D.S."/>
        </authorList>
    </citation>
    <scope>NUCLEOTIDE SEQUENCE</scope>
    <source>
        <strain evidence="1 3">I ESC-2004</strain>
    </source>
</reference>
<dbReference type="EnsemblMetazoa" id="CapteT204792">
    <property type="protein sequence ID" value="CapteP204792"/>
    <property type="gene ID" value="CapteG204792"/>
</dbReference>
<protein>
    <submittedName>
        <fullName evidence="1 2">Uncharacterized protein</fullName>
    </submittedName>
</protein>
<dbReference type="Proteomes" id="UP000014760">
    <property type="component" value="Unassembled WGS sequence"/>
</dbReference>
<evidence type="ECO:0000313" key="1">
    <source>
        <dbReference type="EMBL" id="ELU08538.1"/>
    </source>
</evidence>